<dbReference type="PANTHER" id="PTHR22603:SF66">
    <property type="entry name" value="ETHANOLAMINE KINASE"/>
    <property type="match status" value="1"/>
</dbReference>
<reference evidence="2" key="1">
    <citation type="submission" date="2019-06" db="EMBL/GenBank/DDBJ databases">
        <title>Mycoplasma neophronis type strain whole genome sequence.</title>
        <authorList>
            <person name="Spergser J."/>
        </authorList>
    </citation>
    <scope>NUCLEOTIDE SEQUENCE [LARGE SCALE GENOMIC DNA]</scope>
    <source>
        <strain evidence="2">DSM 24097</strain>
    </source>
</reference>
<sequence length="494" mass="59347">MIINNKNSFALHHHNKKKNSEIYEVYEIIKKNFGTEVFEEISNIRSYYEDFHNKSYIGKLGETWVQIRIPKNVVLIDHGNEEKIITTFKDYLYVKDGIIIKKWFPGVDLFKLKIDEKISNAILNCVKNFQNLDIELERFNWLKYNITDKKYLELVEKYKDEPYVLSHNNLKRQNILVNKYGFIKLVDFEFASANSRYADPVALHLFLGIPKETIITQFDLDPNVFDDYTYMFKVYNETSYKETYANIKAPNNKVSESLNQYNNKDFSIPNRFIVQKYHNHFDNRLDINLIQHFYFVPTCVYEDNDRIIWRWLNCPNTTEINSRQIKVLAKAMRTYHDSDVEFPPYILQEKIEWYINNIDKKQLKEDFNNEKIIEEIVRWIKQIKPDANCHNNLNLDNILFSDNLNLYIIDWAVAYRSSRFLDIAFLFENTYTPKAIESIFWKVYDMQQPKDFYKYRIIVHFTAYLYNRVLNGDYTGAGINVTRIKELWKQYKGN</sequence>
<organism evidence="2 3">
    <name type="scientific">Metamycoplasma neophronis</name>
    <dbReference type="NCBI Taxonomy" id="872983"/>
    <lineage>
        <taxon>Bacteria</taxon>
        <taxon>Bacillati</taxon>
        <taxon>Mycoplasmatota</taxon>
        <taxon>Mycoplasmoidales</taxon>
        <taxon>Metamycoplasmataceae</taxon>
        <taxon>Metamycoplasma</taxon>
    </lineage>
</organism>
<evidence type="ECO:0000259" key="1">
    <source>
        <dbReference type="Pfam" id="PF01636"/>
    </source>
</evidence>
<keyword evidence="3" id="KW-1185">Reference proteome</keyword>
<evidence type="ECO:0000313" key="3">
    <source>
        <dbReference type="Proteomes" id="UP000316851"/>
    </source>
</evidence>
<feature type="domain" description="Aminoglycoside phosphotransferase" evidence="1">
    <location>
        <begin position="316"/>
        <end position="429"/>
    </location>
</feature>
<name>A0ABY2Z4G6_9BACT</name>
<evidence type="ECO:0000313" key="2">
    <source>
        <dbReference type="EMBL" id="TPR54291.1"/>
    </source>
</evidence>
<dbReference type="Gene3D" id="3.90.1200.10">
    <property type="match status" value="2"/>
</dbReference>
<dbReference type="EMBL" id="VHHP01000002">
    <property type="protein sequence ID" value="TPR54291.1"/>
    <property type="molecule type" value="Genomic_DNA"/>
</dbReference>
<gene>
    <name evidence="2" type="ORF">FJR74_00730</name>
</gene>
<accession>A0ABY2Z4G6</accession>
<dbReference type="SUPFAM" id="SSF56112">
    <property type="entry name" value="Protein kinase-like (PK-like)"/>
    <property type="match status" value="2"/>
</dbReference>
<proteinExistence type="predicted"/>
<protein>
    <recommendedName>
        <fullName evidence="1">Aminoglycoside phosphotransferase domain-containing protein</fullName>
    </recommendedName>
</protein>
<dbReference type="RefSeq" id="WP_140914636.1">
    <property type="nucleotide sequence ID" value="NZ_VHHP01000002.1"/>
</dbReference>
<comment type="caution">
    <text evidence="2">The sequence shown here is derived from an EMBL/GenBank/DDBJ whole genome shotgun (WGS) entry which is preliminary data.</text>
</comment>
<dbReference type="Pfam" id="PF01636">
    <property type="entry name" value="APH"/>
    <property type="match status" value="1"/>
</dbReference>
<dbReference type="PANTHER" id="PTHR22603">
    <property type="entry name" value="CHOLINE/ETHANOALAMINE KINASE"/>
    <property type="match status" value="1"/>
</dbReference>
<dbReference type="InterPro" id="IPR011009">
    <property type="entry name" value="Kinase-like_dom_sf"/>
</dbReference>
<dbReference type="Proteomes" id="UP000316851">
    <property type="component" value="Unassembled WGS sequence"/>
</dbReference>
<dbReference type="InterPro" id="IPR002575">
    <property type="entry name" value="Aminoglycoside_PTrfase"/>
</dbReference>